<evidence type="ECO:0000313" key="2">
    <source>
        <dbReference type="RefSeq" id="XP_022300933.1"/>
    </source>
</evidence>
<dbReference type="Proteomes" id="UP000694844">
    <property type="component" value="Chromosome 8"/>
</dbReference>
<dbReference type="KEGG" id="cvn:111109138"/>
<protein>
    <submittedName>
        <fullName evidence="2">Uncharacterized protein LOC111109138</fullName>
    </submittedName>
</protein>
<organism evidence="1 2">
    <name type="scientific">Crassostrea virginica</name>
    <name type="common">Eastern oyster</name>
    <dbReference type="NCBI Taxonomy" id="6565"/>
    <lineage>
        <taxon>Eukaryota</taxon>
        <taxon>Metazoa</taxon>
        <taxon>Spiralia</taxon>
        <taxon>Lophotrochozoa</taxon>
        <taxon>Mollusca</taxon>
        <taxon>Bivalvia</taxon>
        <taxon>Autobranchia</taxon>
        <taxon>Pteriomorphia</taxon>
        <taxon>Ostreida</taxon>
        <taxon>Ostreoidea</taxon>
        <taxon>Ostreidae</taxon>
        <taxon>Crassostrea</taxon>
    </lineage>
</organism>
<evidence type="ECO:0000313" key="1">
    <source>
        <dbReference type="Proteomes" id="UP000694844"/>
    </source>
</evidence>
<name>A0A8B8BCL1_CRAVI</name>
<accession>A0A8B8BCL1</accession>
<keyword evidence="1" id="KW-1185">Reference proteome</keyword>
<reference evidence="2" key="1">
    <citation type="submission" date="2025-08" db="UniProtKB">
        <authorList>
            <consortium name="RefSeq"/>
        </authorList>
    </citation>
    <scope>IDENTIFICATION</scope>
    <source>
        <tissue evidence="2">Whole sample</tissue>
    </source>
</reference>
<dbReference type="OrthoDB" id="430340at2759"/>
<dbReference type="GeneID" id="111109138"/>
<sequence>MLLVLEASHFRGGTISWKPTGNGHEVRFSFKLGWTYGNGPGCTPSHVGQLVMGMNTSYWQCTSGCNGTVNLANVNYICTGASRVDNWEQGENTFTYTFPGNGPYTVDVQYGCQVSIRIPVVDDDGDDVRCRWSVGSECVSICNALPSAHLDSNTCTISFPANHTISGIYAVAVSMEDFPKSTINIGSKIYTPSNKLSTVSLQFLVTTPSVFGNCNDKPRFISPTPAQGATTQADILRNFQLSFYVNDTRRITKIDITSPAGMTYTSPQTVPSKPGSVFVTTTWIPQQNQVGIHIVCALAEDSLGYIIQI</sequence>
<proteinExistence type="predicted"/>
<dbReference type="AlphaFoldDB" id="A0A8B8BCL1"/>
<gene>
    <name evidence="2" type="primary">LOC111109138</name>
</gene>
<dbReference type="RefSeq" id="XP_022300933.1">
    <property type="nucleotide sequence ID" value="XM_022445225.1"/>
</dbReference>